<dbReference type="RefSeq" id="WP_066688455.1">
    <property type="nucleotide sequence ID" value="NZ_LQQO01000003.1"/>
</dbReference>
<evidence type="ECO:0000256" key="4">
    <source>
        <dbReference type="ARBA" id="ARBA00022692"/>
    </source>
</evidence>
<comment type="caution">
    <text evidence="8">The sequence shown here is derived from an EMBL/GenBank/DDBJ whole genome shotgun (WGS) entry which is preliminary data.</text>
</comment>
<dbReference type="CDD" id="cd13127">
    <property type="entry name" value="MATE_tuaB_like"/>
    <property type="match status" value="1"/>
</dbReference>
<dbReference type="Pfam" id="PF13440">
    <property type="entry name" value="Polysacc_synt_3"/>
    <property type="match status" value="1"/>
</dbReference>
<organism evidence="8 9">
    <name type="scientific">Sphingomonas hankookensis</name>
    <dbReference type="NCBI Taxonomy" id="563996"/>
    <lineage>
        <taxon>Bacteria</taxon>
        <taxon>Pseudomonadati</taxon>
        <taxon>Pseudomonadota</taxon>
        <taxon>Alphaproteobacteria</taxon>
        <taxon>Sphingomonadales</taxon>
        <taxon>Sphingomonadaceae</taxon>
        <taxon>Sphingomonas</taxon>
    </lineage>
</organism>
<feature type="transmembrane region" description="Helical" evidence="7">
    <location>
        <begin position="79"/>
        <end position="99"/>
    </location>
</feature>
<keyword evidence="3" id="KW-1003">Cell membrane</keyword>
<comment type="subcellular location">
    <subcellularLocation>
        <location evidence="1">Cell membrane</location>
        <topology evidence="1">Multi-pass membrane protein</topology>
    </subcellularLocation>
</comment>
<evidence type="ECO:0000313" key="8">
    <source>
        <dbReference type="EMBL" id="KZE18034.1"/>
    </source>
</evidence>
<feature type="transmembrane region" description="Helical" evidence="7">
    <location>
        <begin position="356"/>
        <end position="378"/>
    </location>
</feature>
<dbReference type="PANTHER" id="PTHR30250:SF10">
    <property type="entry name" value="LIPOPOLYSACCHARIDE BIOSYNTHESIS PROTEIN WZXC"/>
    <property type="match status" value="1"/>
</dbReference>
<accession>A0ABR5YGP5</accession>
<evidence type="ECO:0000256" key="5">
    <source>
        <dbReference type="ARBA" id="ARBA00022989"/>
    </source>
</evidence>
<keyword evidence="6 7" id="KW-0472">Membrane</keyword>
<feature type="transmembrane region" description="Helical" evidence="7">
    <location>
        <begin position="41"/>
        <end position="67"/>
    </location>
</feature>
<dbReference type="NCBIfam" id="NF007773">
    <property type="entry name" value="PRK10459.1"/>
    <property type="match status" value="1"/>
</dbReference>
<gene>
    <name evidence="8" type="ORF">AVT10_09610</name>
</gene>
<keyword evidence="5 7" id="KW-1133">Transmembrane helix</keyword>
<evidence type="ECO:0000256" key="6">
    <source>
        <dbReference type="ARBA" id="ARBA00023136"/>
    </source>
</evidence>
<feature type="transmembrane region" description="Helical" evidence="7">
    <location>
        <begin position="328"/>
        <end position="349"/>
    </location>
</feature>
<keyword evidence="4 7" id="KW-0812">Transmembrane</keyword>
<feature type="transmembrane region" description="Helical" evidence="7">
    <location>
        <begin position="143"/>
        <end position="164"/>
    </location>
</feature>
<evidence type="ECO:0000256" key="3">
    <source>
        <dbReference type="ARBA" id="ARBA00022475"/>
    </source>
</evidence>
<feature type="transmembrane region" description="Helical" evidence="7">
    <location>
        <begin position="286"/>
        <end position="308"/>
    </location>
</feature>
<name>A0ABR5YGP5_9SPHN</name>
<protein>
    <recommendedName>
        <fullName evidence="10">Colanic acid exporter</fullName>
    </recommendedName>
</protein>
<feature type="transmembrane region" description="Helical" evidence="7">
    <location>
        <begin position="443"/>
        <end position="464"/>
    </location>
</feature>
<dbReference type="InterPro" id="IPR050833">
    <property type="entry name" value="Poly_Biosynth_Transport"/>
</dbReference>
<evidence type="ECO:0008006" key="10">
    <source>
        <dbReference type="Google" id="ProtNLM"/>
    </source>
</evidence>
<feature type="transmembrane region" description="Helical" evidence="7">
    <location>
        <begin position="418"/>
        <end position="437"/>
    </location>
</feature>
<dbReference type="Proteomes" id="UP000076609">
    <property type="component" value="Unassembled WGS sequence"/>
</dbReference>
<proteinExistence type="inferred from homology"/>
<dbReference type="PANTHER" id="PTHR30250">
    <property type="entry name" value="PST FAMILY PREDICTED COLANIC ACID TRANSPORTER"/>
    <property type="match status" value="1"/>
</dbReference>
<feature type="transmembrane region" description="Helical" evidence="7">
    <location>
        <begin position="384"/>
        <end position="406"/>
    </location>
</feature>
<evidence type="ECO:0000256" key="1">
    <source>
        <dbReference type="ARBA" id="ARBA00004651"/>
    </source>
</evidence>
<dbReference type="EMBL" id="LQQO01000003">
    <property type="protein sequence ID" value="KZE18034.1"/>
    <property type="molecule type" value="Genomic_DNA"/>
</dbReference>
<evidence type="ECO:0000313" key="9">
    <source>
        <dbReference type="Proteomes" id="UP000076609"/>
    </source>
</evidence>
<evidence type="ECO:0000256" key="2">
    <source>
        <dbReference type="ARBA" id="ARBA00007430"/>
    </source>
</evidence>
<feature type="transmembrane region" description="Helical" evidence="7">
    <location>
        <begin position="111"/>
        <end position="131"/>
    </location>
</feature>
<evidence type="ECO:0000256" key="7">
    <source>
        <dbReference type="SAM" id="Phobius"/>
    </source>
</evidence>
<comment type="similarity">
    <text evidence="2">Belongs to the polysaccharide synthase family.</text>
</comment>
<sequence length="483" mass="51496">MTIKGRAVAAVRWTSFATAGRVLLQTLQIFVLARLLTQHDFGLMAMVLTVTAFVQLFADLGVSSVIIHSRTISDDALTTLYWLNVAIGAVLAGIVAAASPALASFLGDSRAALPLALSGLSFLFLALGQQIKVLAEKRLEFRTIAIVELCSAAISTLAAIILAWNGAGVYALVAAILLLSGCNSLFYWLFARSNDWNLRAYFHFADARPYLGSGMYLLGASLANTAAVQIDILIVGRLLGSTMLGIYSVPRELCLKVMMATNPIITRVGTPLLAEVQHDKGRIRNVYLTTLAMTSAINFPIYGFIAAFRQDVALIALGPRWGNAADLLGMFALWGMFRSLGNPVGSLLYGTGKSKVALIQSLTVAVTLAITAAIAAHWGAMGVAVGITIFYAVFAIALWAGVIRPITGAGFVEYNLQWLRPLLATAAAAGVGLFVALPITDHFIRIVAGGIAGGLIYLGSSWFLNRRWVLSMMALVGRRKAEA</sequence>
<keyword evidence="9" id="KW-1185">Reference proteome</keyword>
<feature type="transmembrane region" description="Helical" evidence="7">
    <location>
        <begin position="170"/>
        <end position="190"/>
    </location>
</feature>
<reference evidence="9" key="1">
    <citation type="submission" date="2016-01" db="EMBL/GenBank/DDBJ databases">
        <title>Draft genome of Chromobacterium sp. F49.</title>
        <authorList>
            <person name="Hong K.W."/>
        </authorList>
    </citation>
    <scope>NUCLEOTIDE SEQUENCE [LARGE SCALE GENOMIC DNA]</scope>
    <source>
        <strain evidence="9">CN3</strain>
    </source>
</reference>